<protein>
    <submittedName>
        <fullName evidence="2">Uncharacterized protein</fullName>
    </submittedName>
</protein>
<dbReference type="PaxDb" id="67767-A0A0J7KT90"/>
<comment type="caution">
    <text evidence="2">The sequence shown here is derived from an EMBL/GenBank/DDBJ whole genome shotgun (WGS) entry which is preliminary data.</text>
</comment>
<sequence>MVEVVYGGGNAAFDGSPIEKEEGRTAPWWTGAVEGTGGMARRGPRGEPRRGRKRGNQEKPKWVSGQVTWRRTGPTCRTATHCPTHPAAALGRSRFCLPIQETPRDTIVKMRCDPSFFVGIHPEERKSL</sequence>
<evidence type="ECO:0000313" key="2">
    <source>
        <dbReference type="EMBL" id="KMQ93536.1"/>
    </source>
</evidence>
<accession>A0A0J7KT90</accession>
<keyword evidence="3" id="KW-1185">Reference proteome</keyword>
<name>A0A0J7KT90_LASNI</name>
<dbReference type="Proteomes" id="UP000036403">
    <property type="component" value="Unassembled WGS sequence"/>
</dbReference>
<organism evidence="2 3">
    <name type="scientific">Lasius niger</name>
    <name type="common">Black garden ant</name>
    <dbReference type="NCBI Taxonomy" id="67767"/>
    <lineage>
        <taxon>Eukaryota</taxon>
        <taxon>Metazoa</taxon>
        <taxon>Ecdysozoa</taxon>
        <taxon>Arthropoda</taxon>
        <taxon>Hexapoda</taxon>
        <taxon>Insecta</taxon>
        <taxon>Pterygota</taxon>
        <taxon>Neoptera</taxon>
        <taxon>Endopterygota</taxon>
        <taxon>Hymenoptera</taxon>
        <taxon>Apocrita</taxon>
        <taxon>Aculeata</taxon>
        <taxon>Formicoidea</taxon>
        <taxon>Formicidae</taxon>
        <taxon>Formicinae</taxon>
        <taxon>Lasius</taxon>
        <taxon>Lasius</taxon>
    </lineage>
</organism>
<dbReference type="EMBL" id="LBMM01003435">
    <property type="protein sequence ID" value="KMQ93536.1"/>
    <property type="molecule type" value="Genomic_DNA"/>
</dbReference>
<feature type="compositionally biased region" description="Gly residues" evidence="1">
    <location>
        <begin position="1"/>
        <end position="10"/>
    </location>
</feature>
<gene>
    <name evidence="2" type="ORF">RF55_6357</name>
</gene>
<proteinExistence type="predicted"/>
<evidence type="ECO:0000313" key="3">
    <source>
        <dbReference type="Proteomes" id="UP000036403"/>
    </source>
</evidence>
<dbReference type="AlphaFoldDB" id="A0A0J7KT90"/>
<feature type="region of interest" description="Disordered" evidence="1">
    <location>
        <begin position="1"/>
        <end position="64"/>
    </location>
</feature>
<reference evidence="2 3" key="1">
    <citation type="submission" date="2015-04" db="EMBL/GenBank/DDBJ databases">
        <title>Lasius niger genome sequencing.</title>
        <authorList>
            <person name="Konorov E.A."/>
            <person name="Nikitin M.A."/>
            <person name="Kirill M.V."/>
            <person name="Chang P."/>
        </authorList>
    </citation>
    <scope>NUCLEOTIDE SEQUENCE [LARGE SCALE GENOMIC DNA]</scope>
    <source>
        <tissue evidence="2">Whole</tissue>
    </source>
</reference>
<evidence type="ECO:0000256" key="1">
    <source>
        <dbReference type="SAM" id="MobiDB-lite"/>
    </source>
</evidence>
<feature type="compositionally biased region" description="Basic and acidic residues" evidence="1">
    <location>
        <begin position="44"/>
        <end position="61"/>
    </location>
</feature>